<comment type="caution">
    <text evidence="3">The sequence shown here is derived from an EMBL/GenBank/DDBJ whole genome shotgun (WGS) entry which is preliminary data.</text>
</comment>
<accession>A0ABR4ECS7</accession>
<proteinExistence type="predicted"/>
<gene>
    <name evidence="3" type="ORF">FJTKL_12697</name>
</gene>
<organism evidence="3 4">
    <name type="scientific">Diaporthe vaccinii</name>
    <dbReference type="NCBI Taxonomy" id="105482"/>
    <lineage>
        <taxon>Eukaryota</taxon>
        <taxon>Fungi</taxon>
        <taxon>Dikarya</taxon>
        <taxon>Ascomycota</taxon>
        <taxon>Pezizomycotina</taxon>
        <taxon>Sordariomycetes</taxon>
        <taxon>Sordariomycetidae</taxon>
        <taxon>Diaporthales</taxon>
        <taxon>Diaporthaceae</taxon>
        <taxon>Diaporthe</taxon>
        <taxon>Diaporthe eres species complex</taxon>
    </lineage>
</organism>
<protein>
    <recommendedName>
        <fullName evidence="2">2EXR domain-containing protein</fullName>
    </recommendedName>
</protein>
<evidence type="ECO:0000256" key="1">
    <source>
        <dbReference type="SAM" id="MobiDB-lite"/>
    </source>
</evidence>
<dbReference type="Proteomes" id="UP001600888">
    <property type="component" value="Unassembled WGS sequence"/>
</dbReference>
<name>A0ABR4ECS7_9PEZI</name>
<dbReference type="InterPro" id="IPR045518">
    <property type="entry name" value="2EXR"/>
</dbReference>
<evidence type="ECO:0000259" key="2">
    <source>
        <dbReference type="Pfam" id="PF20150"/>
    </source>
</evidence>
<feature type="region of interest" description="Disordered" evidence="1">
    <location>
        <begin position="1"/>
        <end position="20"/>
    </location>
</feature>
<dbReference type="Pfam" id="PF20150">
    <property type="entry name" value="2EXR"/>
    <property type="match status" value="1"/>
</dbReference>
<evidence type="ECO:0000313" key="4">
    <source>
        <dbReference type="Proteomes" id="UP001600888"/>
    </source>
</evidence>
<evidence type="ECO:0000313" key="3">
    <source>
        <dbReference type="EMBL" id="KAL2280244.1"/>
    </source>
</evidence>
<keyword evidence="4" id="KW-1185">Reference proteome</keyword>
<reference evidence="3 4" key="1">
    <citation type="submission" date="2024-03" db="EMBL/GenBank/DDBJ databases">
        <title>A high-quality draft genome sequence of Diaporthe vaccinii, a causative agent of upright dieback and viscid rot disease in cranberry plants.</title>
        <authorList>
            <person name="Sarrasin M."/>
            <person name="Lang B.F."/>
            <person name="Burger G."/>
        </authorList>
    </citation>
    <scope>NUCLEOTIDE SEQUENCE [LARGE SCALE GENOMIC DNA]</scope>
    <source>
        <strain evidence="3 4">IS7</strain>
    </source>
</reference>
<sequence>MDSESCSDGKMSGQTHDTTSSDLDKLVKVAEMSSFKLVNHAFQPDPTPYYKRIKTHNQIAKEGFPKFKELPAELRLKMWEYAMPPYGFFTALMYGREEPIPQQPPPPAPVVFRLVYRLEPVPRDQQGDELRMRLDTMRAIQRTNSEAASEVQRAFPTTINCTGGKLRFNADHDTLSLSDVRCLFESGTCGRLRRYSHGAMVFANDWHRIPRKMVFGILRMWDPLSWLAHTPDVRAMEGFMEFLTDCTELKFFGFIYHQPCDDSIMKYRGWKLLNNEIFRFCHPGSIMKDSFYTRDWPRFSVPRLKAFEQSFLNLESLVHGPSPGQKLPSQLQGVRFGRPELQHLHLQAFIPARPALHERMKRTRTGASGDERNQLGL</sequence>
<dbReference type="EMBL" id="JBAWTH010000068">
    <property type="protein sequence ID" value="KAL2280244.1"/>
    <property type="molecule type" value="Genomic_DNA"/>
</dbReference>
<feature type="domain" description="2EXR" evidence="2">
    <location>
        <begin position="64"/>
        <end position="175"/>
    </location>
</feature>